<dbReference type="FunFam" id="3.40.30.10:FF:000016">
    <property type="entry name" value="Glutathione S-transferase F2"/>
    <property type="match status" value="1"/>
</dbReference>
<dbReference type="Pfam" id="PF13410">
    <property type="entry name" value="GST_C_2"/>
    <property type="match status" value="1"/>
</dbReference>
<gene>
    <name evidence="4" type="ORF">N7460_000007</name>
</gene>
<dbReference type="PROSITE" id="PS50404">
    <property type="entry name" value="GST_NTER"/>
    <property type="match status" value="1"/>
</dbReference>
<dbReference type="SUPFAM" id="SSF47616">
    <property type="entry name" value="GST C-terminal domain-like"/>
    <property type="match status" value="1"/>
</dbReference>
<dbReference type="EMBL" id="JAQJZL010000001">
    <property type="protein sequence ID" value="KAJ6056733.1"/>
    <property type="molecule type" value="Genomic_DNA"/>
</dbReference>
<evidence type="ECO:0000313" key="5">
    <source>
        <dbReference type="Proteomes" id="UP001219568"/>
    </source>
</evidence>
<dbReference type="SUPFAM" id="SSF52833">
    <property type="entry name" value="Thioredoxin-like"/>
    <property type="match status" value="1"/>
</dbReference>
<feature type="domain" description="GST N-terminal" evidence="3">
    <location>
        <begin position="1"/>
        <end position="83"/>
    </location>
</feature>
<keyword evidence="5" id="KW-1185">Reference proteome</keyword>
<evidence type="ECO:0000256" key="2">
    <source>
        <dbReference type="ARBA" id="ARBA00022679"/>
    </source>
</evidence>
<dbReference type="Gene3D" id="1.20.1050.10">
    <property type="match status" value="1"/>
</dbReference>
<dbReference type="AlphaFoldDB" id="A0AAD6IN87"/>
<dbReference type="InterPro" id="IPR004045">
    <property type="entry name" value="Glutathione_S-Trfase_N"/>
</dbReference>
<comment type="caution">
    <text evidence="4">The sequence shown here is derived from an EMBL/GenBank/DDBJ whole genome shotgun (WGS) entry which is preliminary data.</text>
</comment>
<evidence type="ECO:0000259" key="3">
    <source>
        <dbReference type="PROSITE" id="PS50404"/>
    </source>
</evidence>
<dbReference type="SFLD" id="SFLDS00019">
    <property type="entry name" value="Glutathione_Transferase_(cytos"/>
    <property type="match status" value="1"/>
</dbReference>
<dbReference type="InterPro" id="IPR036249">
    <property type="entry name" value="Thioredoxin-like_sf"/>
</dbReference>
<dbReference type="Gene3D" id="3.40.30.10">
    <property type="entry name" value="Glutaredoxin"/>
    <property type="match status" value="1"/>
</dbReference>
<dbReference type="EC" id="2.5.1.18" evidence="1"/>
<dbReference type="Pfam" id="PF02798">
    <property type="entry name" value="GST_N"/>
    <property type="match status" value="1"/>
</dbReference>
<dbReference type="GO" id="GO:0005737">
    <property type="term" value="C:cytoplasm"/>
    <property type="evidence" value="ECO:0007669"/>
    <property type="project" value="TreeGrafter"/>
</dbReference>
<dbReference type="GO" id="GO:0004364">
    <property type="term" value="F:glutathione transferase activity"/>
    <property type="evidence" value="ECO:0007669"/>
    <property type="project" value="UniProtKB-EC"/>
</dbReference>
<reference evidence="4" key="1">
    <citation type="journal article" date="2023" name="IMA Fungus">
        <title>Comparative genomic study of the Penicillium genus elucidates a diverse pangenome and 15 lateral gene transfer events.</title>
        <authorList>
            <person name="Petersen C."/>
            <person name="Sorensen T."/>
            <person name="Nielsen M.R."/>
            <person name="Sondergaard T.E."/>
            <person name="Sorensen J.L."/>
            <person name="Fitzpatrick D.A."/>
            <person name="Frisvad J.C."/>
            <person name="Nielsen K.L."/>
        </authorList>
    </citation>
    <scope>NUCLEOTIDE SEQUENCE</scope>
    <source>
        <strain evidence="4">IBT 15450</strain>
    </source>
</reference>
<dbReference type="PANTHER" id="PTHR43900:SF3">
    <property type="entry name" value="GLUTATHIONE S-TRANSFERASE RHO"/>
    <property type="match status" value="1"/>
</dbReference>
<dbReference type="GO" id="GO:0043295">
    <property type="term" value="F:glutathione binding"/>
    <property type="evidence" value="ECO:0007669"/>
    <property type="project" value="TreeGrafter"/>
</dbReference>
<name>A0AAD6IN87_PENCN</name>
<dbReference type="GO" id="GO:0006749">
    <property type="term" value="P:glutathione metabolic process"/>
    <property type="evidence" value="ECO:0007669"/>
    <property type="project" value="TreeGrafter"/>
</dbReference>
<evidence type="ECO:0000313" key="4">
    <source>
        <dbReference type="EMBL" id="KAJ6056733.1"/>
    </source>
</evidence>
<dbReference type="SFLD" id="SFLDG00358">
    <property type="entry name" value="Main_(cytGST)"/>
    <property type="match status" value="1"/>
</dbReference>
<protein>
    <recommendedName>
        <fullName evidence="1">glutathione transferase</fullName>
        <ecNumber evidence="1">2.5.1.18</ecNumber>
    </recommendedName>
</protein>
<dbReference type="Proteomes" id="UP001219568">
    <property type="component" value="Unassembled WGS sequence"/>
</dbReference>
<keyword evidence="2" id="KW-0808">Transferase</keyword>
<proteinExistence type="predicted"/>
<accession>A0AAD6IN87</accession>
<dbReference type="PANTHER" id="PTHR43900">
    <property type="entry name" value="GLUTATHIONE S-TRANSFERASE RHO"/>
    <property type="match status" value="1"/>
</dbReference>
<evidence type="ECO:0000256" key="1">
    <source>
        <dbReference type="ARBA" id="ARBA00012452"/>
    </source>
</evidence>
<dbReference type="InterPro" id="IPR036282">
    <property type="entry name" value="Glutathione-S-Trfase_C_sf"/>
</dbReference>
<reference evidence="4" key="2">
    <citation type="submission" date="2023-01" db="EMBL/GenBank/DDBJ databases">
        <authorList>
            <person name="Petersen C."/>
        </authorList>
    </citation>
    <scope>NUCLEOTIDE SEQUENCE</scope>
    <source>
        <strain evidence="4">IBT 15450</strain>
    </source>
</reference>
<dbReference type="InterPro" id="IPR040079">
    <property type="entry name" value="Glutathione_S-Trfase"/>
</dbReference>
<organism evidence="4 5">
    <name type="scientific">Penicillium canescens</name>
    <dbReference type="NCBI Taxonomy" id="5083"/>
    <lineage>
        <taxon>Eukaryota</taxon>
        <taxon>Fungi</taxon>
        <taxon>Dikarya</taxon>
        <taxon>Ascomycota</taxon>
        <taxon>Pezizomycotina</taxon>
        <taxon>Eurotiomycetes</taxon>
        <taxon>Eurotiomycetidae</taxon>
        <taxon>Eurotiales</taxon>
        <taxon>Aspergillaceae</taxon>
        <taxon>Penicillium</taxon>
    </lineage>
</organism>
<sequence length="189" mass="20923">MVLQLIGAATSWNTLRVRHVLFEKGIHDVELIDINVANGDQKKPEYLAKNPYGKLPVLIDGDLTLSESRAIAVYLAAKWKTSGESLIPEATNPGAIGLFAQAVSAELTQFDHLVEPLILKHVIAKFTQTPVPENETFRGLASLEPKLDILDVILSRQRYMAGDQFSLADVFYMPLLHLLVGLGFQDLIF</sequence>